<keyword evidence="5" id="KW-0560">Oxidoreductase</keyword>
<proteinExistence type="inferred from homology"/>
<dbReference type="AlphaFoldDB" id="A0A366FHG4"/>
<keyword evidence="10" id="KW-1185">Reference proteome</keyword>
<evidence type="ECO:0000259" key="8">
    <source>
        <dbReference type="Pfam" id="PF07992"/>
    </source>
</evidence>
<reference evidence="9 10" key="1">
    <citation type="submission" date="2018-06" db="EMBL/GenBank/DDBJ databases">
        <title>Genomic Encyclopedia of Type Strains, Phase IV (KMG-IV): sequencing the most valuable type-strain genomes for metagenomic binning, comparative biology and taxonomic classification.</title>
        <authorList>
            <person name="Goeker M."/>
        </authorList>
    </citation>
    <scope>NUCLEOTIDE SEQUENCE [LARGE SCALE GENOMIC DNA]</scope>
    <source>
        <strain evidence="9 10">DSM 24875</strain>
    </source>
</reference>
<sequence length="461" mass="48897">MPLTPAPAPDRTRSDSEGRAGGGGIAPPQADAARSGAAADPARHPRVVIVGGGFGGLSAAQALDGAAVEVLLLDEQNHHCFQPLLYQAATAALSTADIAWPIRHILSRQRNATVLMARVYGVDLDRGLVRSTAGELAFDWLVLATGSTHSYFGHEAWEKFAPSLKTVDDALRVRGRVLTAFERAETAQTDEQRRRLLTFAIVGGGPTGVELAGALAELAHRTLPGEFQRSRPASARILLVEAGPRLLPAFPETLASDAVRRLERMGVEVRTGAAVEAIDEDALVVDGARIEAGGAILWAAGVRASPAAAWIGAQGDRSGRVSVEPDLSLAGRPNVFVVGDTAAVRDAAGIETPGLAAAAKQMGRHAGRTIRARVQGRPAPGPFRYRDYGALATIGRNAAIASVGRLRLTGFLGWLFWSVVHIYFLIGLRSRLFVAASWAWIYLTDQRGARIILRRDRGPGV</sequence>
<dbReference type="PANTHER" id="PTHR42913">
    <property type="entry name" value="APOPTOSIS-INDUCING FACTOR 1"/>
    <property type="match status" value="1"/>
</dbReference>
<dbReference type="OrthoDB" id="9781621at2"/>
<dbReference type="RefSeq" id="WP_113889184.1">
    <property type="nucleotide sequence ID" value="NZ_QNRK01000010.1"/>
</dbReference>
<dbReference type="Pfam" id="PF07992">
    <property type="entry name" value="Pyr_redox_2"/>
    <property type="match status" value="1"/>
</dbReference>
<dbReference type="GO" id="GO:0003955">
    <property type="term" value="F:NAD(P)H dehydrogenase (quinone) activity"/>
    <property type="evidence" value="ECO:0007669"/>
    <property type="project" value="TreeGrafter"/>
</dbReference>
<organism evidence="9 10">
    <name type="scientific">Roseiarcus fermentans</name>
    <dbReference type="NCBI Taxonomy" id="1473586"/>
    <lineage>
        <taxon>Bacteria</taxon>
        <taxon>Pseudomonadati</taxon>
        <taxon>Pseudomonadota</taxon>
        <taxon>Alphaproteobacteria</taxon>
        <taxon>Hyphomicrobiales</taxon>
        <taxon>Roseiarcaceae</taxon>
        <taxon>Roseiarcus</taxon>
    </lineage>
</organism>
<evidence type="ECO:0000256" key="4">
    <source>
        <dbReference type="ARBA" id="ARBA00022827"/>
    </source>
</evidence>
<feature type="compositionally biased region" description="Low complexity" evidence="6">
    <location>
        <begin position="26"/>
        <end position="38"/>
    </location>
</feature>
<protein>
    <submittedName>
        <fullName evidence="9">NADH dehydrogenase</fullName>
    </submittedName>
</protein>
<feature type="region of interest" description="Disordered" evidence="6">
    <location>
        <begin position="1"/>
        <end position="38"/>
    </location>
</feature>
<dbReference type="Proteomes" id="UP000253529">
    <property type="component" value="Unassembled WGS sequence"/>
</dbReference>
<dbReference type="PRINTS" id="PR00411">
    <property type="entry name" value="PNDRDTASEI"/>
</dbReference>
<feature type="domain" description="FAD/NAD(P)-binding" evidence="8">
    <location>
        <begin position="46"/>
        <end position="363"/>
    </location>
</feature>
<evidence type="ECO:0000256" key="5">
    <source>
        <dbReference type="ARBA" id="ARBA00023002"/>
    </source>
</evidence>
<comment type="similarity">
    <text evidence="2">Belongs to the NADH dehydrogenase family.</text>
</comment>
<keyword evidence="7" id="KW-1133">Transmembrane helix</keyword>
<dbReference type="Gene3D" id="3.50.50.100">
    <property type="match status" value="1"/>
</dbReference>
<accession>A0A366FHG4</accession>
<evidence type="ECO:0000256" key="7">
    <source>
        <dbReference type="SAM" id="Phobius"/>
    </source>
</evidence>
<dbReference type="PANTHER" id="PTHR42913:SF3">
    <property type="entry name" value="64 KDA MITOCHONDRIAL NADH DEHYDROGENASE (EUROFUNG)"/>
    <property type="match status" value="1"/>
</dbReference>
<dbReference type="EMBL" id="QNRK01000010">
    <property type="protein sequence ID" value="RBP14041.1"/>
    <property type="molecule type" value="Genomic_DNA"/>
</dbReference>
<gene>
    <name evidence="9" type="ORF">DFR50_11065</name>
</gene>
<dbReference type="SUPFAM" id="SSF51905">
    <property type="entry name" value="FAD/NAD(P)-binding domain"/>
    <property type="match status" value="2"/>
</dbReference>
<evidence type="ECO:0000256" key="3">
    <source>
        <dbReference type="ARBA" id="ARBA00022630"/>
    </source>
</evidence>
<dbReference type="InterPro" id="IPR023753">
    <property type="entry name" value="FAD/NAD-binding_dom"/>
</dbReference>
<comment type="caution">
    <text evidence="9">The sequence shown here is derived from an EMBL/GenBank/DDBJ whole genome shotgun (WGS) entry which is preliminary data.</text>
</comment>
<evidence type="ECO:0000313" key="9">
    <source>
        <dbReference type="EMBL" id="RBP14041.1"/>
    </source>
</evidence>
<dbReference type="InterPro" id="IPR036188">
    <property type="entry name" value="FAD/NAD-bd_sf"/>
</dbReference>
<feature type="transmembrane region" description="Helical" evidence="7">
    <location>
        <begin position="411"/>
        <end position="428"/>
    </location>
</feature>
<evidence type="ECO:0000256" key="2">
    <source>
        <dbReference type="ARBA" id="ARBA00005272"/>
    </source>
</evidence>
<keyword evidence="7" id="KW-0812">Transmembrane</keyword>
<dbReference type="InterPro" id="IPR051169">
    <property type="entry name" value="NADH-Q_oxidoreductase"/>
</dbReference>
<evidence type="ECO:0000256" key="6">
    <source>
        <dbReference type="SAM" id="MobiDB-lite"/>
    </source>
</evidence>
<evidence type="ECO:0000313" key="10">
    <source>
        <dbReference type="Proteomes" id="UP000253529"/>
    </source>
</evidence>
<keyword evidence="7" id="KW-0472">Membrane</keyword>
<comment type="cofactor">
    <cofactor evidence="1">
        <name>FAD</name>
        <dbReference type="ChEBI" id="CHEBI:57692"/>
    </cofactor>
</comment>
<evidence type="ECO:0000256" key="1">
    <source>
        <dbReference type="ARBA" id="ARBA00001974"/>
    </source>
</evidence>
<keyword evidence="3" id="KW-0285">Flavoprotein</keyword>
<name>A0A366FHG4_9HYPH</name>
<dbReference type="GO" id="GO:0019646">
    <property type="term" value="P:aerobic electron transport chain"/>
    <property type="evidence" value="ECO:0007669"/>
    <property type="project" value="TreeGrafter"/>
</dbReference>
<dbReference type="PRINTS" id="PR00368">
    <property type="entry name" value="FADPNR"/>
</dbReference>
<keyword evidence="4" id="KW-0274">FAD</keyword>